<evidence type="ECO:0000313" key="1">
    <source>
        <dbReference type="EMBL" id="MET3584516.1"/>
    </source>
</evidence>
<dbReference type="InterPro" id="IPR038058">
    <property type="entry name" value="PhnH-like_sp"/>
</dbReference>
<dbReference type="GO" id="GO:0061693">
    <property type="term" value="F:alpha-D-ribose 1-methylphosphonate 5-triphosphate synthase activity"/>
    <property type="evidence" value="ECO:0007669"/>
    <property type="project" value="UniProtKB-EC"/>
</dbReference>
<comment type="caution">
    <text evidence="1">The sequence shown here is derived from an EMBL/GenBank/DDBJ whole genome shotgun (WGS) entry which is preliminary data.</text>
</comment>
<reference evidence="1 2" key="1">
    <citation type="submission" date="2024-06" db="EMBL/GenBank/DDBJ databases">
        <title>Genomic Encyclopedia of Type Strains, Phase IV (KMG-IV): sequencing the most valuable type-strain genomes for metagenomic binning, comparative biology and taxonomic classification.</title>
        <authorList>
            <person name="Goeker M."/>
        </authorList>
    </citation>
    <scope>NUCLEOTIDE SEQUENCE [LARGE SCALE GENOMIC DNA]</scope>
    <source>
        <strain evidence="1 2">DSM 105042</strain>
    </source>
</reference>
<evidence type="ECO:0000313" key="2">
    <source>
        <dbReference type="Proteomes" id="UP001549031"/>
    </source>
</evidence>
<organism evidence="1 2">
    <name type="scientific">Pseudorhizobium tarimense</name>
    <dbReference type="NCBI Taxonomy" id="1079109"/>
    <lineage>
        <taxon>Bacteria</taxon>
        <taxon>Pseudomonadati</taxon>
        <taxon>Pseudomonadota</taxon>
        <taxon>Alphaproteobacteria</taxon>
        <taxon>Hyphomicrobiales</taxon>
        <taxon>Rhizobiaceae</taxon>
        <taxon>Rhizobium/Agrobacterium group</taxon>
        <taxon>Pseudorhizobium</taxon>
    </lineage>
</organism>
<accession>A0ABV2H1V8</accession>
<dbReference type="Pfam" id="PF05845">
    <property type="entry name" value="PhnH"/>
    <property type="match status" value="1"/>
</dbReference>
<protein>
    <submittedName>
        <fullName evidence="1">Alpha-D-ribose 1-methylphosphonate 5-triphosphate synthase subunit PhnH</fullName>
        <ecNumber evidence="1">2.7.8.37</ecNumber>
    </submittedName>
</protein>
<gene>
    <name evidence="1" type="ORF">ABID21_000611</name>
</gene>
<name>A0ABV2H1V8_9HYPH</name>
<dbReference type="NCBIfam" id="TIGR03292">
    <property type="entry name" value="PhnH_redo"/>
    <property type="match status" value="1"/>
</dbReference>
<dbReference type="EC" id="2.7.8.37" evidence="1"/>
<dbReference type="InterPro" id="IPR008772">
    <property type="entry name" value="Phosphonate_metab_PhnH"/>
</dbReference>
<proteinExistence type="predicted"/>
<sequence length="198" mass="20721">MSMSARALSGGFSQPVFDAQAVFRLMMEGMSRPGTIQTVNADVGQPSPLGRAAGAVALALCDADTPVWLHSSYASSAVARWIAFHTGATTTSEKAEARFALMQAAVGVCSFDLFASGTQEYPDRSTTIIIEVEAIGEGRPLALSGPGIKEQVMVNIQGLPGIFDGSWKSNGALFPRGVDVVLTAGSRLLCLPRTTKLA</sequence>
<dbReference type="PIRSF" id="PIRSF020680">
    <property type="entry name" value="PhnH"/>
    <property type="match status" value="1"/>
</dbReference>
<dbReference type="RefSeq" id="WP_247242602.1">
    <property type="nucleotide sequence ID" value="NZ_JALJRA010000002.1"/>
</dbReference>
<dbReference type="SUPFAM" id="SSF159709">
    <property type="entry name" value="PhnH-like"/>
    <property type="match status" value="1"/>
</dbReference>
<dbReference type="Gene3D" id="3.40.50.11310">
    <property type="entry name" value="Bacterial phosphonate metabolism protein PhnH"/>
    <property type="match status" value="1"/>
</dbReference>
<keyword evidence="2" id="KW-1185">Reference proteome</keyword>
<dbReference type="Proteomes" id="UP001549031">
    <property type="component" value="Unassembled WGS sequence"/>
</dbReference>
<keyword evidence="1" id="KW-0808">Transferase</keyword>
<dbReference type="EMBL" id="JBEPLJ010000002">
    <property type="protein sequence ID" value="MET3584516.1"/>
    <property type="molecule type" value="Genomic_DNA"/>
</dbReference>